<dbReference type="EMBL" id="LR031876">
    <property type="protein sequence ID" value="VDD37334.1"/>
    <property type="molecule type" value="Genomic_DNA"/>
</dbReference>
<evidence type="ECO:0008006" key="3">
    <source>
        <dbReference type="Google" id="ProtNLM"/>
    </source>
</evidence>
<feature type="signal peptide" evidence="1">
    <location>
        <begin position="1"/>
        <end position="27"/>
    </location>
</feature>
<sequence length="70" mass="7872">MAARDTTFYTLLLTSLQLLLTCHATFAAGGKWDLLLSNVGISAMHMQLLSNDRVVMFRQNQLRPIEHLSP</sequence>
<organism evidence="2">
    <name type="scientific">Brassica oleracea</name>
    <name type="common">Wild cabbage</name>
    <dbReference type="NCBI Taxonomy" id="3712"/>
    <lineage>
        <taxon>Eukaryota</taxon>
        <taxon>Viridiplantae</taxon>
        <taxon>Streptophyta</taxon>
        <taxon>Embryophyta</taxon>
        <taxon>Tracheophyta</taxon>
        <taxon>Spermatophyta</taxon>
        <taxon>Magnoliopsida</taxon>
        <taxon>eudicotyledons</taxon>
        <taxon>Gunneridae</taxon>
        <taxon>Pentapetalae</taxon>
        <taxon>rosids</taxon>
        <taxon>malvids</taxon>
        <taxon>Brassicales</taxon>
        <taxon>Brassicaceae</taxon>
        <taxon>Brassiceae</taxon>
        <taxon>Brassica</taxon>
    </lineage>
</organism>
<feature type="chain" id="PRO_5018085250" description="FHA domain-containing protein" evidence="1">
    <location>
        <begin position="28"/>
        <end position="70"/>
    </location>
</feature>
<name>A0A3P6EQC7_BRAOL</name>
<protein>
    <recommendedName>
        <fullName evidence="3">FHA domain-containing protein</fullName>
    </recommendedName>
</protein>
<accession>A0A3P6EQC7</accession>
<proteinExistence type="predicted"/>
<evidence type="ECO:0000256" key="1">
    <source>
        <dbReference type="SAM" id="SignalP"/>
    </source>
</evidence>
<gene>
    <name evidence="2" type="ORF">BOLC7T42894H</name>
</gene>
<reference evidence="2" key="1">
    <citation type="submission" date="2018-11" db="EMBL/GenBank/DDBJ databases">
        <authorList>
            <consortium name="Genoscope - CEA"/>
            <person name="William W."/>
        </authorList>
    </citation>
    <scope>NUCLEOTIDE SEQUENCE</scope>
</reference>
<evidence type="ECO:0000313" key="2">
    <source>
        <dbReference type="EMBL" id="VDD37334.1"/>
    </source>
</evidence>
<keyword evidence="1" id="KW-0732">Signal</keyword>
<dbReference type="AlphaFoldDB" id="A0A3P6EQC7"/>